<keyword evidence="4" id="KW-0378">Hydrolase</keyword>
<keyword evidence="7" id="KW-1185">Reference proteome</keyword>
<dbReference type="GO" id="GO:0005811">
    <property type="term" value="C:lipid droplet"/>
    <property type="evidence" value="ECO:0007669"/>
    <property type="project" value="UniProtKB-SubCell"/>
</dbReference>
<evidence type="ECO:0000256" key="5">
    <source>
        <dbReference type="SAM" id="MobiDB-lite"/>
    </source>
</evidence>
<reference evidence="6 7" key="1">
    <citation type="submission" date="2016-07" db="EMBL/GenBank/DDBJ databases">
        <title>Pervasive Adenine N6-methylation of Active Genes in Fungi.</title>
        <authorList>
            <consortium name="DOE Joint Genome Institute"/>
            <person name="Mondo S.J."/>
            <person name="Dannebaum R.O."/>
            <person name="Kuo R.C."/>
            <person name="Labutti K."/>
            <person name="Haridas S."/>
            <person name="Kuo A."/>
            <person name="Salamov A."/>
            <person name="Ahrendt S.R."/>
            <person name="Lipzen A."/>
            <person name="Sullivan W."/>
            <person name="Andreopoulos W.B."/>
            <person name="Clum A."/>
            <person name="Lindquist E."/>
            <person name="Daum C."/>
            <person name="Ramamoorthy G.K."/>
            <person name="Gryganskyi A."/>
            <person name="Culley D."/>
            <person name="Magnuson J.K."/>
            <person name="James T.Y."/>
            <person name="O'Malley M.A."/>
            <person name="Stajich J.E."/>
            <person name="Spatafora J.W."/>
            <person name="Visel A."/>
            <person name="Grigoriev I.V."/>
        </authorList>
    </citation>
    <scope>NUCLEOTIDE SEQUENCE [LARGE SCALE GENOMIC DNA]</scope>
    <source>
        <strain evidence="6 7">PL171</strain>
    </source>
</reference>
<dbReference type="EMBL" id="MCFL01000081">
    <property type="protein sequence ID" value="ORZ30563.1"/>
    <property type="molecule type" value="Genomic_DNA"/>
</dbReference>
<protein>
    <recommendedName>
        <fullName evidence="8">Alpha/Beta hydrolase protein</fullName>
    </recommendedName>
</protein>
<dbReference type="Gene3D" id="3.40.50.1820">
    <property type="entry name" value="alpha/beta hydrolase"/>
    <property type="match status" value="1"/>
</dbReference>
<dbReference type="Pfam" id="PF10230">
    <property type="entry name" value="LIDHydrolase"/>
    <property type="match status" value="1"/>
</dbReference>
<feature type="region of interest" description="Disordered" evidence="5">
    <location>
        <begin position="351"/>
        <end position="372"/>
    </location>
</feature>
<gene>
    <name evidence="6" type="ORF">BCR44DRAFT_123990</name>
</gene>
<sequence>MTISAPTSSKVITSLTSLPSRTPLYGATFYLNLPHAKSAGEHPTELLVWKSAAAAAAPEAAPPAKHVFLMIPGNPGVVDYYQEFLSTVHDSLAGQVDIICTQHLGHAHHAHSQDGAKQHGHYTLQDQIRHKLHLIDHILSVYPSDTVVHLAGHSVGSWITLQVLKVRGQKWAAQGRLGKVMLLFPTIAKIFHSSNGQTIGRATLYRPVRFAAQSILSVLNTFLPHALTDRLVSLLTDLPPEHHDTTLNKLLHPHVARHALGMGADEMHQIAELDVPLLDQFMEHLILYYGANDGWVPRERYDEVKRWWPEHPGIYLCQDDFAHAFVLDHGRPMGVKVAGWIREAVGGDAGVHAKGGADGRRASPSAPTTPSR</sequence>
<name>A0A1Y2HA46_9FUNG</name>
<evidence type="ECO:0000256" key="1">
    <source>
        <dbReference type="ARBA" id="ARBA00004502"/>
    </source>
</evidence>
<dbReference type="STRING" id="765915.A0A1Y2HA46"/>
<evidence type="ECO:0000313" key="7">
    <source>
        <dbReference type="Proteomes" id="UP000193411"/>
    </source>
</evidence>
<dbReference type="GO" id="GO:0019915">
    <property type="term" value="P:lipid storage"/>
    <property type="evidence" value="ECO:0007669"/>
    <property type="project" value="InterPro"/>
</dbReference>
<evidence type="ECO:0000313" key="6">
    <source>
        <dbReference type="EMBL" id="ORZ30563.1"/>
    </source>
</evidence>
<evidence type="ECO:0008006" key="8">
    <source>
        <dbReference type="Google" id="ProtNLM"/>
    </source>
</evidence>
<dbReference type="PANTHER" id="PTHR13390">
    <property type="entry name" value="LIPASE"/>
    <property type="match status" value="1"/>
</dbReference>
<organism evidence="6 7">
    <name type="scientific">Catenaria anguillulae PL171</name>
    <dbReference type="NCBI Taxonomy" id="765915"/>
    <lineage>
        <taxon>Eukaryota</taxon>
        <taxon>Fungi</taxon>
        <taxon>Fungi incertae sedis</taxon>
        <taxon>Blastocladiomycota</taxon>
        <taxon>Blastocladiomycetes</taxon>
        <taxon>Blastocladiales</taxon>
        <taxon>Catenariaceae</taxon>
        <taxon>Catenaria</taxon>
    </lineage>
</organism>
<evidence type="ECO:0000256" key="3">
    <source>
        <dbReference type="ARBA" id="ARBA00022677"/>
    </source>
</evidence>
<dbReference type="OrthoDB" id="448051at2759"/>
<dbReference type="InterPro" id="IPR029058">
    <property type="entry name" value="AB_hydrolase_fold"/>
</dbReference>
<evidence type="ECO:0000256" key="2">
    <source>
        <dbReference type="ARBA" id="ARBA00008300"/>
    </source>
</evidence>
<dbReference type="SUPFAM" id="SSF53474">
    <property type="entry name" value="alpha/beta-Hydrolases"/>
    <property type="match status" value="1"/>
</dbReference>
<proteinExistence type="inferred from homology"/>
<comment type="similarity">
    <text evidence="2">Belongs to the AB hydrolase superfamily. LDAH family.</text>
</comment>
<evidence type="ECO:0000256" key="4">
    <source>
        <dbReference type="ARBA" id="ARBA00022801"/>
    </source>
</evidence>
<dbReference type="PANTHER" id="PTHR13390:SF0">
    <property type="entry name" value="LIPID DROPLET-ASSOCIATED HYDROLASE"/>
    <property type="match status" value="1"/>
</dbReference>
<dbReference type="Proteomes" id="UP000193411">
    <property type="component" value="Unassembled WGS sequence"/>
</dbReference>
<dbReference type="InterPro" id="IPR019363">
    <property type="entry name" value="LDAH"/>
</dbReference>
<accession>A0A1Y2HA46</accession>
<keyword evidence="3" id="KW-0551">Lipid droplet</keyword>
<comment type="subcellular location">
    <subcellularLocation>
        <location evidence="1">Lipid droplet</location>
    </subcellularLocation>
</comment>
<comment type="caution">
    <text evidence="6">The sequence shown here is derived from an EMBL/GenBank/DDBJ whole genome shotgun (WGS) entry which is preliminary data.</text>
</comment>
<dbReference type="AlphaFoldDB" id="A0A1Y2HA46"/>
<dbReference type="GO" id="GO:0016298">
    <property type="term" value="F:lipase activity"/>
    <property type="evidence" value="ECO:0007669"/>
    <property type="project" value="InterPro"/>
</dbReference>